<dbReference type="EMBL" id="JAAAIL010001712">
    <property type="protein sequence ID" value="KAG0265880.1"/>
    <property type="molecule type" value="Genomic_DNA"/>
</dbReference>
<name>A0AAD4D6N6_9FUNG</name>
<keyword evidence="3" id="KW-1185">Reference proteome</keyword>
<gene>
    <name evidence="2" type="ORF">BGZ95_003190</name>
</gene>
<dbReference type="SUPFAM" id="SSF81383">
    <property type="entry name" value="F-box domain"/>
    <property type="match status" value="1"/>
</dbReference>
<dbReference type="SMART" id="SM00256">
    <property type="entry name" value="FBOX"/>
    <property type="match status" value="1"/>
</dbReference>
<dbReference type="Gene3D" id="1.20.1280.50">
    <property type="match status" value="1"/>
</dbReference>
<dbReference type="InterPro" id="IPR001810">
    <property type="entry name" value="F-box_dom"/>
</dbReference>
<dbReference type="AlphaFoldDB" id="A0AAD4D6N6"/>
<evidence type="ECO:0000313" key="3">
    <source>
        <dbReference type="Proteomes" id="UP001194580"/>
    </source>
</evidence>
<accession>A0AAD4D6N6</accession>
<comment type="caution">
    <text evidence="2">The sequence shown here is derived from an EMBL/GenBank/DDBJ whole genome shotgun (WGS) entry which is preliminary data.</text>
</comment>
<evidence type="ECO:0000259" key="1">
    <source>
        <dbReference type="PROSITE" id="PS50181"/>
    </source>
</evidence>
<proteinExistence type="predicted"/>
<dbReference type="Pfam" id="PF12937">
    <property type="entry name" value="F-box-like"/>
    <property type="match status" value="1"/>
</dbReference>
<sequence>MSFKSRWQHGKHKQIDKRVPPEIWEQIFSRLYPSQLSKMSMVNKNLNAIVHSLELWPRMFHAAHGPKAQLRTLVCIPRFKSSFMIFMCASSLHVCERCFGLTEYSSDNVYMLPLSIPVLLPRRATDAVKYVGDRFDPNWTIRMCLPCRQGHLTDLEEPIPPHVANRQIGWDTLGDKYPSARRTPEGLQDYEVVQGADLENCHKRINILRGLMIETTEKVKNRLPKLRDEHGTLIAGCEDSDSKEVQVSKEAVEDSCDQYETVLEDMAMTNCDNQSMITGVDNTIDCGDDPSKPGHLLLCKNEPIGVEGDCGNILGIR</sequence>
<organism evidence="2 3">
    <name type="scientific">Linnemannia exigua</name>
    <dbReference type="NCBI Taxonomy" id="604196"/>
    <lineage>
        <taxon>Eukaryota</taxon>
        <taxon>Fungi</taxon>
        <taxon>Fungi incertae sedis</taxon>
        <taxon>Mucoromycota</taxon>
        <taxon>Mortierellomycotina</taxon>
        <taxon>Mortierellomycetes</taxon>
        <taxon>Mortierellales</taxon>
        <taxon>Mortierellaceae</taxon>
        <taxon>Linnemannia</taxon>
    </lineage>
</organism>
<dbReference type="PROSITE" id="PS50181">
    <property type="entry name" value="FBOX"/>
    <property type="match status" value="1"/>
</dbReference>
<protein>
    <recommendedName>
        <fullName evidence="1">F-box domain-containing protein</fullName>
    </recommendedName>
</protein>
<dbReference type="InterPro" id="IPR036047">
    <property type="entry name" value="F-box-like_dom_sf"/>
</dbReference>
<feature type="domain" description="F-box" evidence="1">
    <location>
        <begin position="13"/>
        <end position="59"/>
    </location>
</feature>
<dbReference type="Proteomes" id="UP001194580">
    <property type="component" value="Unassembled WGS sequence"/>
</dbReference>
<reference evidence="2" key="1">
    <citation type="journal article" date="2020" name="Fungal Divers.">
        <title>Resolving the Mortierellaceae phylogeny through synthesis of multi-gene phylogenetics and phylogenomics.</title>
        <authorList>
            <person name="Vandepol N."/>
            <person name="Liber J."/>
            <person name="Desiro A."/>
            <person name="Na H."/>
            <person name="Kennedy M."/>
            <person name="Barry K."/>
            <person name="Grigoriev I.V."/>
            <person name="Miller A.N."/>
            <person name="O'Donnell K."/>
            <person name="Stajich J.E."/>
            <person name="Bonito G."/>
        </authorList>
    </citation>
    <scope>NUCLEOTIDE SEQUENCE</scope>
    <source>
        <strain evidence="2">NRRL 28262</strain>
    </source>
</reference>
<evidence type="ECO:0000313" key="2">
    <source>
        <dbReference type="EMBL" id="KAG0265880.1"/>
    </source>
</evidence>